<dbReference type="Pfam" id="PF04130">
    <property type="entry name" value="GCP_C_terminal"/>
    <property type="match status" value="1"/>
</dbReference>
<sequence>MLNAQKKNEIKIYIYIYFPITLNKLLSHKSLFDYEFNIIIICVLMCCFYFLRLSAASHDPYNEDMRVELLPYDLQFQMFKILMIETEDEKEYKQNKDCPPLTGIETFSFGMEVKWPVSLILNHKAIACYQMIFRHLFYCKHVERLLCRVWLYNKVVKRFSEARLYADAFALRQRMLSCIQHLQYYMCVEVIEPSWCQLIQSLDKVSFLILITAAPFLTDHYLHLPCSHYLGSSLLVYLRKAILSWVSCLYRHF</sequence>
<comment type="subcellular location">
    <subcellularLocation>
        <location evidence="5">Cytoplasm</location>
        <location evidence="5">Cytoskeleton</location>
        <location evidence="5">Microtubule organizing center</location>
    </subcellularLocation>
</comment>
<evidence type="ECO:0000256" key="4">
    <source>
        <dbReference type="ARBA" id="ARBA00023212"/>
    </source>
</evidence>
<dbReference type="GO" id="GO:0000278">
    <property type="term" value="P:mitotic cell cycle"/>
    <property type="evidence" value="ECO:0007669"/>
    <property type="project" value="TreeGrafter"/>
</dbReference>
<keyword evidence="6" id="KW-0472">Membrane</keyword>
<dbReference type="GO" id="GO:0031122">
    <property type="term" value="P:cytoplasmic microtubule organization"/>
    <property type="evidence" value="ECO:0007669"/>
    <property type="project" value="TreeGrafter"/>
</dbReference>
<evidence type="ECO:0000256" key="5">
    <source>
        <dbReference type="RuleBase" id="RU363050"/>
    </source>
</evidence>
<keyword evidence="9" id="KW-1185">Reference proteome</keyword>
<dbReference type="GO" id="GO:0043015">
    <property type="term" value="F:gamma-tubulin binding"/>
    <property type="evidence" value="ECO:0007669"/>
    <property type="project" value="InterPro"/>
</dbReference>
<keyword evidence="2 5" id="KW-0963">Cytoplasm</keyword>
<dbReference type="GO" id="GO:0051011">
    <property type="term" value="F:microtubule minus-end binding"/>
    <property type="evidence" value="ECO:0007669"/>
    <property type="project" value="TreeGrafter"/>
</dbReference>
<dbReference type="PANTHER" id="PTHR19302:SF13">
    <property type="entry name" value="GAMMA-TUBULIN COMPLEX COMPONENT 2"/>
    <property type="match status" value="1"/>
</dbReference>
<evidence type="ECO:0000256" key="6">
    <source>
        <dbReference type="SAM" id="Phobius"/>
    </source>
</evidence>
<feature type="domain" description="Gamma tubulin complex component C-terminal" evidence="7">
    <location>
        <begin position="52"/>
        <end position="204"/>
    </location>
</feature>
<reference evidence="8" key="1">
    <citation type="submission" date="2021-12" db="EMBL/GenBank/DDBJ databases">
        <authorList>
            <person name="King R."/>
        </authorList>
    </citation>
    <scope>NUCLEOTIDE SEQUENCE</scope>
</reference>
<dbReference type="GO" id="GO:0051225">
    <property type="term" value="P:spindle assembly"/>
    <property type="evidence" value="ECO:0007669"/>
    <property type="project" value="TreeGrafter"/>
</dbReference>
<keyword evidence="6" id="KW-0812">Transmembrane</keyword>
<dbReference type="AlphaFoldDB" id="A0A9N9R900"/>
<evidence type="ECO:0000256" key="3">
    <source>
        <dbReference type="ARBA" id="ARBA00022701"/>
    </source>
</evidence>
<keyword evidence="6" id="KW-1133">Transmembrane helix</keyword>
<dbReference type="Gene3D" id="1.20.120.1900">
    <property type="entry name" value="Gamma-tubulin complex, C-terminal domain"/>
    <property type="match status" value="1"/>
</dbReference>
<reference evidence="8" key="2">
    <citation type="submission" date="2022-10" db="EMBL/GenBank/DDBJ databases">
        <authorList>
            <consortium name="ENA_rothamsted_submissions"/>
            <consortium name="culmorum"/>
            <person name="King R."/>
        </authorList>
    </citation>
    <scope>NUCLEOTIDE SEQUENCE</scope>
</reference>
<dbReference type="GO" id="GO:0005874">
    <property type="term" value="C:microtubule"/>
    <property type="evidence" value="ECO:0007669"/>
    <property type="project" value="UniProtKB-KW"/>
</dbReference>
<comment type="similarity">
    <text evidence="1 5">Belongs to the TUBGCP family.</text>
</comment>
<dbReference type="InterPro" id="IPR042241">
    <property type="entry name" value="GCP_C_sf"/>
</dbReference>
<dbReference type="OrthoDB" id="2192946at2759"/>
<dbReference type="GO" id="GO:0051321">
    <property type="term" value="P:meiotic cell cycle"/>
    <property type="evidence" value="ECO:0007669"/>
    <property type="project" value="TreeGrafter"/>
</dbReference>
<dbReference type="PANTHER" id="PTHR19302">
    <property type="entry name" value="GAMMA TUBULIN COMPLEX PROTEIN"/>
    <property type="match status" value="1"/>
</dbReference>
<evidence type="ECO:0000313" key="9">
    <source>
        <dbReference type="Proteomes" id="UP001153714"/>
    </source>
</evidence>
<evidence type="ECO:0000256" key="1">
    <source>
        <dbReference type="ARBA" id="ARBA00010337"/>
    </source>
</evidence>
<evidence type="ECO:0000256" key="2">
    <source>
        <dbReference type="ARBA" id="ARBA00022490"/>
    </source>
</evidence>
<dbReference type="InterPro" id="IPR040457">
    <property type="entry name" value="GCP_C"/>
</dbReference>
<keyword evidence="4 5" id="KW-0206">Cytoskeleton</keyword>
<dbReference type="GO" id="GO:0000930">
    <property type="term" value="C:gamma-tubulin complex"/>
    <property type="evidence" value="ECO:0007669"/>
    <property type="project" value="TreeGrafter"/>
</dbReference>
<evidence type="ECO:0000313" key="8">
    <source>
        <dbReference type="EMBL" id="CAG9792056.1"/>
    </source>
</evidence>
<dbReference type="GO" id="GO:0007020">
    <property type="term" value="P:microtubule nucleation"/>
    <property type="evidence" value="ECO:0007669"/>
    <property type="project" value="InterPro"/>
</dbReference>
<proteinExistence type="inferred from homology"/>
<protein>
    <recommendedName>
        <fullName evidence="5">Gamma-tubulin complex component</fullName>
    </recommendedName>
</protein>
<organism evidence="8 9">
    <name type="scientific">Diatraea saccharalis</name>
    <name type="common">sugarcane borer</name>
    <dbReference type="NCBI Taxonomy" id="40085"/>
    <lineage>
        <taxon>Eukaryota</taxon>
        <taxon>Metazoa</taxon>
        <taxon>Ecdysozoa</taxon>
        <taxon>Arthropoda</taxon>
        <taxon>Hexapoda</taxon>
        <taxon>Insecta</taxon>
        <taxon>Pterygota</taxon>
        <taxon>Neoptera</taxon>
        <taxon>Endopterygota</taxon>
        <taxon>Lepidoptera</taxon>
        <taxon>Glossata</taxon>
        <taxon>Ditrysia</taxon>
        <taxon>Pyraloidea</taxon>
        <taxon>Crambidae</taxon>
        <taxon>Crambinae</taxon>
        <taxon>Diatraea</taxon>
    </lineage>
</organism>
<dbReference type="EMBL" id="OU893335">
    <property type="protein sequence ID" value="CAG9792056.1"/>
    <property type="molecule type" value="Genomic_DNA"/>
</dbReference>
<accession>A0A9N9R900</accession>
<gene>
    <name evidence="8" type="ORF">DIATSA_LOCUS9622</name>
</gene>
<dbReference type="GO" id="GO:0000922">
    <property type="term" value="C:spindle pole"/>
    <property type="evidence" value="ECO:0007669"/>
    <property type="project" value="InterPro"/>
</dbReference>
<dbReference type="InterPro" id="IPR007259">
    <property type="entry name" value="GCP"/>
</dbReference>
<evidence type="ECO:0000259" key="7">
    <source>
        <dbReference type="Pfam" id="PF04130"/>
    </source>
</evidence>
<dbReference type="Proteomes" id="UP001153714">
    <property type="component" value="Chromosome 4"/>
</dbReference>
<keyword evidence="3 5" id="KW-0493">Microtubule</keyword>
<name>A0A9N9R900_9NEOP</name>
<feature type="transmembrane region" description="Helical" evidence="6">
    <location>
        <begin position="34"/>
        <end position="51"/>
    </location>
</feature>